<dbReference type="EMBL" id="CMVM020000054">
    <property type="status" value="NOT_ANNOTATED_CDS"/>
    <property type="molecule type" value="Genomic_DNA"/>
</dbReference>
<keyword evidence="2" id="KW-1185">Reference proteome</keyword>
<dbReference type="AlphaFoldDB" id="A0A8R1TNP8"/>
<evidence type="ECO:0000313" key="2">
    <source>
        <dbReference type="Proteomes" id="UP000024404"/>
    </source>
</evidence>
<evidence type="ECO:0000313" key="1">
    <source>
        <dbReference type="EnsemblMetazoa" id="OVOC1789.1"/>
    </source>
</evidence>
<dbReference type="SUPFAM" id="SSF57850">
    <property type="entry name" value="RING/U-box"/>
    <property type="match status" value="1"/>
</dbReference>
<name>A0A8R1TNP8_ONCVO</name>
<proteinExistence type="predicted"/>
<reference evidence="1" key="2">
    <citation type="submission" date="2022-06" db="UniProtKB">
        <authorList>
            <consortium name="EnsemblMetazoa"/>
        </authorList>
    </citation>
    <scope>IDENTIFICATION</scope>
</reference>
<organism evidence="1 2">
    <name type="scientific">Onchocerca volvulus</name>
    <dbReference type="NCBI Taxonomy" id="6282"/>
    <lineage>
        <taxon>Eukaryota</taxon>
        <taxon>Metazoa</taxon>
        <taxon>Ecdysozoa</taxon>
        <taxon>Nematoda</taxon>
        <taxon>Chromadorea</taxon>
        <taxon>Rhabditida</taxon>
        <taxon>Spirurina</taxon>
        <taxon>Spiruromorpha</taxon>
        <taxon>Filarioidea</taxon>
        <taxon>Onchocercidae</taxon>
        <taxon>Onchocerca</taxon>
    </lineage>
</organism>
<sequence>MPFLTVCPVSGCEELLTDSETVECDGCKKTLLDVKYITTKCCNARYCQESEESYANVECPEGKCLPKDSRSGKKKPALQIAQCMGTDGCEGKAINGFPSNGECEHDICIDCLDKMLAECEITGSPPMCPNVLCHLPYTVDTVVALKEFFPQRAKYFNHFALENQAYLLIKDDSVSKTEISPDFTVNSRRMEVKCELQAPDETNQTTVIFDRTGNVADFIREIRRALKILPLDKVYGYYIRRESEKSAEKIENGRKPDEELVVDAKSINRSISELNLTSDCVVIVDTSGIVQIKTLPNNP</sequence>
<dbReference type="OMA" id="EMECEHE"/>
<accession>A0A8R1TNP8</accession>
<reference evidence="2" key="1">
    <citation type="submission" date="2013-10" db="EMBL/GenBank/DDBJ databases">
        <title>Genome sequencing of Onchocerca volvulus.</title>
        <authorList>
            <person name="Cotton J."/>
            <person name="Tsai J."/>
            <person name="Stanley E."/>
            <person name="Tracey A."/>
            <person name="Holroyd N."/>
            <person name="Lustigman S."/>
            <person name="Berriman M."/>
        </authorList>
    </citation>
    <scope>NUCLEOTIDE SEQUENCE</scope>
</reference>
<dbReference type="Proteomes" id="UP000024404">
    <property type="component" value="Unassembled WGS sequence"/>
</dbReference>
<protein>
    <submittedName>
        <fullName evidence="1">Uncharacterized protein</fullName>
    </submittedName>
</protein>
<dbReference type="EnsemblMetazoa" id="OVOC1789.1">
    <property type="protein sequence ID" value="OVOC1789.1"/>
    <property type="gene ID" value="WBGene00238598"/>
</dbReference>